<dbReference type="Gene3D" id="3.10.20.90">
    <property type="entry name" value="Phosphatidylinositol 3-kinase Catalytic Subunit, Chain A, domain 1"/>
    <property type="match status" value="1"/>
</dbReference>
<dbReference type="OMA" id="GCAFFYG"/>
<sequence length="524" mass="59947">MAHHQRYVADTDPTTATETEESDVEAVRHAMAELDASRHLHSSNVQDPQDGAQPAFTGDAIISIPEGGGHTSQKTGRGIISMPGAERHEGVKFTSEGRHQQKAMRAKGTTSKPVECVVYFMDKSGVHLTVDDGQNAEAGELFEMVMEEMRLNPAAREVFSLWLVSDLLELQLKPNHIPFKLACYWEELCEKYTSADEDDIERDEPVIMFQRNVFFTRGKERKIKDPEIMRLLYHEAKENVVDARYPISQSDCDFLAGLQALLKHRTFNEDEHTEEYYREFVGDYYPTHYCKRKWSFLGRRVKDNPEQRLVQFHKAASKKFGHLDQQDCRVAVYKAYLSYCWKLPYYGAAFFKGQVEHPGRKLSGGVDDPVYVAINPDGVFIIDMDDVIFLLGLLFEDMTWEFAEPKNKENRNCMPCLFLQFPEKETDKKVSKVLQIFSREAVLMDKLIDVCVRRKVELVQRKSTSGDEVDGVMDSKDDDDDGVLKGSKESWVQFNRLCLATFDASGNCLNANMRKPKVSKQAKK</sequence>
<keyword evidence="6" id="KW-1185">Reference proteome</keyword>
<dbReference type="Pfam" id="PF00373">
    <property type="entry name" value="FERM_M"/>
    <property type="match status" value="1"/>
</dbReference>
<dbReference type="Gene3D" id="1.20.80.10">
    <property type="match status" value="1"/>
</dbReference>
<dbReference type="HOGENOM" id="CLU_032351_0_0_1"/>
<organism evidence="4">
    <name type="scientific">Capitella teleta</name>
    <name type="common">Polychaete worm</name>
    <dbReference type="NCBI Taxonomy" id="283909"/>
    <lineage>
        <taxon>Eukaryota</taxon>
        <taxon>Metazoa</taxon>
        <taxon>Spiralia</taxon>
        <taxon>Lophotrochozoa</taxon>
        <taxon>Annelida</taxon>
        <taxon>Polychaeta</taxon>
        <taxon>Sedentaria</taxon>
        <taxon>Scolecida</taxon>
        <taxon>Capitellidae</taxon>
        <taxon>Capitella</taxon>
    </lineage>
</organism>
<evidence type="ECO:0000256" key="2">
    <source>
        <dbReference type="SAM" id="MobiDB-lite"/>
    </source>
</evidence>
<reference evidence="4 6" key="2">
    <citation type="journal article" date="2013" name="Nature">
        <title>Insights into bilaterian evolution from three spiralian genomes.</title>
        <authorList>
            <person name="Simakov O."/>
            <person name="Marletaz F."/>
            <person name="Cho S.J."/>
            <person name="Edsinger-Gonzales E."/>
            <person name="Havlak P."/>
            <person name="Hellsten U."/>
            <person name="Kuo D.H."/>
            <person name="Larsson T."/>
            <person name="Lv J."/>
            <person name="Arendt D."/>
            <person name="Savage R."/>
            <person name="Osoegawa K."/>
            <person name="de Jong P."/>
            <person name="Grimwood J."/>
            <person name="Chapman J.A."/>
            <person name="Shapiro H."/>
            <person name="Aerts A."/>
            <person name="Otillar R.P."/>
            <person name="Terry A.Y."/>
            <person name="Boore J.L."/>
            <person name="Grigoriev I.V."/>
            <person name="Lindberg D.R."/>
            <person name="Seaver E.C."/>
            <person name="Weisblat D.A."/>
            <person name="Putnam N.H."/>
            <person name="Rokhsar D.S."/>
        </authorList>
    </citation>
    <scope>NUCLEOTIDE SEQUENCE</scope>
    <source>
        <strain evidence="4 6">I ESC-2004</strain>
    </source>
</reference>
<dbReference type="InterPro" id="IPR014352">
    <property type="entry name" value="FERM/acyl-CoA-bd_prot_sf"/>
</dbReference>
<dbReference type="PANTHER" id="PTHR13283">
    <property type="entry name" value="KREV INTERACTION TRAPPED 1-RELATED"/>
    <property type="match status" value="1"/>
</dbReference>
<dbReference type="InterPro" id="IPR051594">
    <property type="entry name" value="KRIT1/FRMD8"/>
</dbReference>
<dbReference type="SUPFAM" id="SSF47031">
    <property type="entry name" value="Second domain of FERM"/>
    <property type="match status" value="1"/>
</dbReference>
<dbReference type="AlphaFoldDB" id="R7U4T7"/>
<dbReference type="InterPro" id="IPR000299">
    <property type="entry name" value="FERM_domain"/>
</dbReference>
<evidence type="ECO:0000313" key="4">
    <source>
        <dbReference type="EMBL" id="ELU01131.1"/>
    </source>
</evidence>
<dbReference type="EMBL" id="AMQN01001766">
    <property type="status" value="NOT_ANNOTATED_CDS"/>
    <property type="molecule type" value="Genomic_DNA"/>
</dbReference>
<reference evidence="6" key="1">
    <citation type="submission" date="2012-12" db="EMBL/GenBank/DDBJ databases">
        <authorList>
            <person name="Hellsten U."/>
            <person name="Grimwood J."/>
            <person name="Chapman J.A."/>
            <person name="Shapiro H."/>
            <person name="Aerts A."/>
            <person name="Otillar R.P."/>
            <person name="Terry A.Y."/>
            <person name="Boore J.L."/>
            <person name="Simakov O."/>
            <person name="Marletaz F."/>
            <person name="Cho S.-J."/>
            <person name="Edsinger-Gonzales E."/>
            <person name="Havlak P."/>
            <person name="Kuo D.-H."/>
            <person name="Larsson T."/>
            <person name="Lv J."/>
            <person name="Arendt D."/>
            <person name="Savage R."/>
            <person name="Osoegawa K."/>
            <person name="de Jong P."/>
            <person name="Lindberg D.R."/>
            <person name="Seaver E.C."/>
            <person name="Weisblat D.A."/>
            <person name="Putnam N.H."/>
            <person name="Grigoriev I.V."/>
            <person name="Rokhsar D.S."/>
        </authorList>
    </citation>
    <scope>NUCLEOTIDE SEQUENCE</scope>
    <source>
        <strain evidence="6">I ESC-2004</strain>
    </source>
</reference>
<dbReference type="InterPro" id="IPR057096">
    <property type="entry name" value="KRIT1_FRMD8_FERM_C"/>
</dbReference>
<reference evidence="5" key="3">
    <citation type="submission" date="2015-06" db="UniProtKB">
        <authorList>
            <consortium name="EnsemblMetazoa"/>
        </authorList>
    </citation>
    <scope>IDENTIFICATION</scope>
</reference>
<feature type="domain" description="FERM" evidence="3">
    <location>
        <begin position="114"/>
        <end position="462"/>
    </location>
</feature>
<dbReference type="InterPro" id="IPR019749">
    <property type="entry name" value="Band_41_domain"/>
</dbReference>
<dbReference type="PANTHER" id="PTHR13283:SF10">
    <property type="entry name" value="FERM DOMAIN-CONTAINING PROTEIN 8"/>
    <property type="match status" value="1"/>
</dbReference>
<feature type="region of interest" description="Disordered" evidence="2">
    <location>
        <begin position="1"/>
        <end position="23"/>
    </location>
</feature>
<proteinExistence type="predicted"/>
<dbReference type="CDD" id="cd14473">
    <property type="entry name" value="FERM_B-lobe"/>
    <property type="match status" value="1"/>
</dbReference>
<name>R7U4T7_CAPTE</name>
<dbReference type="InterPro" id="IPR035963">
    <property type="entry name" value="FERM_2"/>
</dbReference>
<dbReference type="InterPro" id="IPR019748">
    <property type="entry name" value="FERM_central"/>
</dbReference>
<dbReference type="STRING" id="283909.R7U4T7"/>
<dbReference type="Pfam" id="PF24522">
    <property type="entry name" value="KRIT1_FRMD8_FERM_C"/>
    <property type="match status" value="1"/>
</dbReference>
<dbReference type="GO" id="GO:0005886">
    <property type="term" value="C:plasma membrane"/>
    <property type="evidence" value="ECO:0007669"/>
    <property type="project" value="TreeGrafter"/>
</dbReference>
<dbReference type="SMART" id="SM00295">
    <property type="entry name" value="B41"/>
    <property type="match status" value="1"/>
</dbReference>
<evidence type="ECO:0000313" key="5">
    <source>
        <dbReference type="EnsemblMetazoa" id="CapteP219694"/>
    </source>
</evidence>
<dbReference type="PROSITE" id="PS50057">
    <property type="entry name" value="FERM_3"/>
    <property type="match status" value="1"/>
</dbReference>
<evidence type="ECO:0000313" key="6">
    <source>
        <dbReference type="Proteomes" id="UP000014760"/>
    </source>
</evidence>
<dbReference type="GO" id="GO:0090090">
    <property type="term" value="P:negative regulation of canonical Wnt signaling pathway"/>
    <property type="evidence" value="ECO:0007669"/>
    <property type="project" value="TreeGrafter"/>
</dbReference>
<gene>
    <name evidence="4" type="ORF">CAPTEDRAFT_219694</name>
</gene>
<dbReference type="EnsemblMetazoa" id="CapteT219694">
    <property type="protein sequence ID" value="CapteP219694"/>
    <property type="gene ID" value="CapteG219694"/>
</dbReference>
<protein>
    <recommendedName>
        <fullName evidence="1">FERM domain-containing protein 8</fullName>
    </recommendedName>
</protein>
<accession>R7U4T7</accession>
<evidence type="ECO:0000259" key="3">
    <source>
        <dbReference type="PROSITE" id="PS50057"/>
    </source>
</evidence>
<dbReference type="Gene3D" id="2.30.29.30">
    <property type="entry name" value="Pleckstrin-homology domain (PH domain)/Phosphotyrosine-binding domain (PTB)"/>
    <property type="match status" value="1"/>
</dbReference>
<dbReference type="Proteomes" id="UP000014760">
    <property type="component" value="Unassembled WGS sequence"/>
</dbReference>
<evidence type="ECO:0000256" key="1">
    <source>
        <dbReference type="ARBA" id="ARBA00039547"/>
    </source>
</evidence>
<dbReference type="OrthoDB" id="2142533at2759"/>
<dbReference type="EMBL" id="KB305378">
    <property type="protein sequence ID" value="ELU01131.1"/>
    <property type="molecule type" value="Genomic_DNA"/>
</dbReference>
<dbReference type="InterPro" id="IPR011993">
    <property type="entry name" value="PH-like_dom_sf"/>
</dbReference>